<dbReference type="STRING" id="9986.ENSOCUP00000039193"/>
<reference evidence="2 3" key="1">
    <citation type="journal article" date="2011" name="Nature">
        <title>A high-resolution map of human evolutionary constraint using 29 mammals.</title>
        <authorList>
            <person name="Lindblad-Toh K."/>
            <person name="Garber M."/>
            <person name="Zuk O."/>
            <person name="Lin M.F."/>
            <person name="Parker B.J."/>
            <person name="Washietl S."/>
            <person name="Kheradpour P."/>
            <person name="Ernst J."/>
            <person name="Jordan G."/>
            <person name="Mauceli E."/>
            <person name="Ward L.D."/>
            <person name="Lowe C.B."/>
            <person name="Holloway A.K."/>
            <person name="Clamp M."/>
            <person name="Gnerre S."/>
            <person name="Alfoldi J."/>
            <person name="Beal K."/>
            <person name="Chang J."/>
            <person name="Clawson H."/>
            <person name="Cuff J."/>
            <person name="Di Palma F."/>
            <person name="Fitzgerald S."/>
            <person name="Flicek P."/>
            <person name="Guttman M."/>
            <person name="Hubisz M.J."/>
            <person name="Jaffe D.B."/>
            <person name="Jungreis I."/>
            <person name="Kent W.J."/>
            <person name="Kostka D."/>
            <person name="Lara M."/>
            <person name="Martins A.L."/>
            <person name="Massingham T."/>
            <person name="Moltke I."/>
            <person name="Raney B.J."/>
            <person name="Rasmussen M.D."/>
            <person name="Robinson J."/>
            <person name="Stark A."/>
            <person name="Vilella A.J."/>
            <person name="Wen J."/>
            <person name="Xie X."/>
            <person name="Zody M.C."/>
            <person name="Baldwin J."/>
            <person name="Bloom T."/>
            <person name="Chin C.W."/>
            <person name="Heiman D."/>
            <person name="Nicol R."/>
            <person name="Nusbaum C."/>
            <person name="Young S."/>
            <person name="Wilkinson J."/>
            <person name="Worley K.C."/>
            <person name="Kovar C.L."/>
            <person name="Muzny D.M."/>
            <person name="Gibbs R.A."/>
            <person name="Cree A."/>
            <person name="Dihn H.H."/>
            <person name="Fowler G."/>
            <person name="Jhangiani S."/>
            <person name="Joshi V."/>
            <person name="Lee S."/>
            <person name="Lewis L.R."/>
            <person name="Nazareth L.V."/>
            <person name="Okwuonu G."/>
            <person name="Santibanez J."/>
            <person name="Warren W.C."/>
            <person name="Mardis E.R."/>
            <person name="Weinstock G.M."/>
            <person name="Wilson R.K."/>
            <person name="Delehaunty K."/>
            <person name="Dooling D."/>
            <person name="Fronik C."/>
            <person name="Fulton L."/>
            <person name="Fulton B."/>
            <person name="Graves T."/>
            <person name="Minx P."/>
            <person name="Sodergren E."/>
            <person name="Birney E."/>
            <person name="Margulies E.H."/>
            <person name="Herrero J."/>
            <person name="Green E.D."/>
            <person name="Haussler D."/>
            <person name="Siepel A."/>
            <person name="Goldman N."/>
            <person name="Pollard K.S."/>
            <person name="Pedersen J.S."/>
            <person name="Lander E.S."/>
            <person name="Kellis M."/>
        </authorList>
    </citation>
    <scope>NUCLEOTIDE SEQUENCE [LARGE SCALE GENOMIC DNA]</scope>
    <source>
        <strain evidence="2 3">Thorbecke inbred</strain>
    </source>
</reference>
<dbReference type="Bgee" id="ENSOCUG00000038157">
    <property type="expression patterns" value="Expressed in smooth muscle tissue and 11 other cell types or tissues"/>
</dbReference>
<evidence type="ECO:0000313" key="2">
    <source>
        <dbReference type="Ensembl" id="ENSOCUP00000039193.1"/>
    </source>
</evidence>
<name>A0A5F9D0E4_RABIT</name>
<accession>A0A5F9D0E4</accession>
<dbReference type="InParanoid" id="A0A5F9D0E4"/>
<dbReference type="PaxDb" id="9986-ENSOCUP00000017966"/>
<feature type="transmembrane region" description="Helical" evidence="1">
    <location>
        <begin position="6"/>
        <end position="26"/>
    </location>
</feature>
<dbReference type="GeneTree" id="ENSGT00940000163637"/>
<organism evidence="2 3">
    <name type="scientific">Oryctolagus cuniculus</name>
    <name type="common">Rabbit</name>
    <dbReference type="NCBI Taxonomy" id="9986"/>
    <lineage>
        <taxon>Eukaryota</taxon>
        <taxon>Metazoa</taxon>
        <taxon>Chordata</taxon>
        <taxon>Craniata</taxon>
        <taxon>Vertebrata</taxon>
        <taxon>Euteleostomi</taxon>
        <taxon>Mammalia</taxon>
        <taxon>Eutheria</taxon>
        <taxon>Euarchontoglires</taxon>
        <taxon>Glires</taxon>
        <taxon>Lagomorpha</taxon>
        <taxon>Leporidae</taxon>
        <taxon>Oryctolagus</taxon>
    </lineage>
</organism>
<keyword evidence="1" id="KW-1133">Transmembrane helix</keyword>
<keyword evidence="3" id="KW-1185">Reference proteome</keyword>
<keyword evidence="1" id="KW-0472">Membrane</keyword>
<dbReference type="EMBL" id="AAGW02031001">
    <property type="status" value="NOT_ANNOTATED_CDS"/>
    <property type="molecule type" value="Genomic_DNA"/>
</dbReference>
<dbReference type="AlphaFoldDB" id="A0A5F9D0E4"/>
<dbReference type="Proteomes" id="UP000001811">
    <property type="component" value="Chromosome 11"/>
</dbReference>
<reference evidence="2" key="3">
    <citation type="submission" date="2025-09" db="UniProtKB">
        <authorList>
            <consortium name="Ensembl"/>
        </authorList>
    </citation>
    <scope>IDENTIFICATION</scope>
    <source>
        <strain evidence="2">Thorbecke</strain>
    </source>
</reference>
<proteinExistence type="predicted"/>
<keyword evidence="1" id="KW-0812">Transmembrane</keyword>
<reference evidence="2" key="2">
    <citation type="submission" date="2025-08" db="UniProtKB">
        <authorList>
            <consortium name="Ensembl"/>
        </authorList>
    </citation>
    <scope>IDENTIFICATION</scope>
    <source>
        <strain evidence="2">Thorbecke</strain>
    </source>
</reference>
<dbReference type="Ensembl" id="ENSOCUT00000064379.1">
    <property type="protein sequence ID" value="ENSOCUP00000039193.1"/>
    <property type="gene ID" value="ENSOCUG00000038157.1"/>
</dbReference>
<protein>
    <submittedName>
        <fullName evidence="2">Uncharacterized protein</fullName>
    </submittedName>
</protein>
<sequence>VCGLQFALPCLWQLLLVTCYVVLLSLKEKLGCPSVYQLCTGRQINCYNLGLSSSPKNFPESKVFLLTSRGP</sequence>
<evidence type="ECO:0000313" key="3">
    <source>
        <dbReference type="Proteomes" id="UP000001811"/>
    </source>
</evidence>
<evidence type="ECO:0000256" key="1">
    <source>
        <dbReference type="SAM" id="Phobius"/>
    </source>
</evidence>